<dbReference type="InterPro" id="IPR058240">
    <property type="entry name" value="rSAM_sf"/>
</dbReference>
<keyword evidence="3" id="KW-0408">Iron</keyword>
<keyword evidence="3" id="KW-0004">4Fe-4S</keyword>
<keyword evidence="3" id="KW-0411">Iron-sulfur</keyword>
<evidence type="ECO:0000256" key="3">
    <source>
        <dbReference type="ARBA" id="ARBA00022485"/>
    </source>
</evidence>
<keyword evidence="6" id="KW-1185">Reference proteome</keyword>
<evidence type="ECO:0000256" key="1">
    <source>
        <dbReference type="ARBA" id="ARBA00001966"/>
    </source>
</evidence>
<keyword evidence="4" id="KW-0456">Lyase</keyword>
<accession>A0AA35TRU7</accession>
<dbReference type="InterPro" id="IPR013785">
    <property type="entry name" value="Aldolase_TIM"/>
</dbReference>
<dbReference type="AlphaFoldDB" id="A0AA35TRU7"/>
<sequence>MELAGELGIPFTTGLLIGIGETRRERIDAFLEIRALHRTYGHIQEVIVQNFRAKPATPMEEADDASADELLWTVAVGRILLGPDVNLQVPPNLSASDYPAYLDAGINDWGGVSPLTIDFVNPEAPWPALPDLQRNTRDKGFELKPRLPVYPEYFMGAMQWLPEPLRAKATSLADEDGYVKGGMERYAGRN</sequence>
<comment type="caution">
    <text evidence="5">The sequence shown here is derived from an EMBL/GenBank/DDBJ whole genome shotgun (WGS) entry which is preliminary data.</text>
</comment>
<dbReference type="GO" id="GO:0044689">
    <property type="term" value="F:7,8-didemethyl-8-hydroxy-5-deazariboflavin synthase activity"/>
    <property type="evidence" value="ECO:0007669"/>
    <property type="project" value="TreeGrafter"/>
</dbReference>
<dbReference type="GO" id="GO:0051539">
    <property type="term" value="F:4 iron, 4 sulfur cluster binding"/>
    <property type="evidence" value="ECO:0007669"/>
    <property type="project" value="UniProtKB-KW"/>
</dbReference>
<comment type="cofactor">
    <cofactor evidence="1">
        <name>[4Fe-4S] cluster</name>
        <dbReference type="ChEBI" id="CHEBI:49883"/>
    </cofactor>
</comment>
<dbReference type="PANTHER" id="PTHR43076:SF15">
    <property type="entry name" value="7,8-DIDEMETHYL-8-HYDROXY-5-DEAZARIBOFLAVIN SYNTHASE"/>
    <property type="match status" value="1"/>
</dbReference>
<dbReference type="Proteomes" id="UP001174909">
    <property type="component" value="Unassembled WGS sequence"/>
</dbReference>
<dbReference type="Gene3D" id="3.20.20.70">
    <property type="entry name" value="Aldolase class I"/>
    <property type="match status" value="1"/>
</dbReference>
<comment type="pathway">
    <text evidence="2">Cofactor biosynthesis; coenzyme F0 biosynthesis.</text>
</comment>
<dbReference type="PANTHER" id="PTHR43076">
    <property type="entry name" value="FO SYNTHASE (COFH)"/>
    <property type="match status" value="1"/>
</dbReference>
<dbReference type="InterPro" id="IPR034405">
    <property type="entry name" value="F420"/>
</dbReference>
<evidence type="ECO:0000313" key="6">
    <source>
        <dbReference type="Proteomes" id="UP001174909"/>
    </source>
</evidence>
<reference evidence="5" key="1">
    <citation type="submission" date="2023-03" db="EMBL/GenBank/DDBJ databases">
        <authorList>
            <person name="Steffen K."/>
            <person name="Cardenas P."/>
        </authorList>
    </citation>
    <scope>NUCLEOTIDE SEQUENCE</scope>
</reference>
<proteinExistence type="predicted"/>
<name>A0AA35TRU7_GEOBA</name>
<keyword evidence="3" id="KW-0479">Metal-binding</keyword>
<protein>
    <submittedName>
        <fullName evidence="5">7,8-didemethyl-8-hydroxy-5-deazariboflavin synthase</fullName>
    </submittedName>
</protein>
<dbReference type="InterPro" id="IPR019939">
    <property type="entry name" value="CofG_family"/>
</dbReference>
<dbReference type="GO" id="GO:0016765">
    <property type="term" value="F:transferase activity, transferring alkyl or aryl (other than methyl) groups"/>
    <property type="evidence" value="ECO:0007669"/>
    <property type="project" value="InterPro"/>
</dbReference>
<dbReference type="NCBIfam" id="NF004884">
    <property type="entry name" value="PRK06245.1"/>
    <property type="match status" value="1"/>
</dbReference>
<evidence type="ECO:0000256" key="2">
    <source>
        <dbReference type="ARBA" id="ARBA00004712"/>
    </source>
</evidence>
<dbReference type="NCBIfam" id="TIGR03550">
    <property type="entry name" value="F420_cofG"/>
    <property type="match status" value="1"/>
</dbReference>
<evidence type="ECO:0000313" key="5">
    <source>
        <dbReference type="EMBL" id="CAI8052713.1"/>
    </source>
</evidence>
<dbReference type="EMBL" id="CASHTH010004032">
    <property type="protein sequence ID" value="CAI8052713.1"/>
    <property type="molecule type" value="Genomic_DNA"/>
</dbReference>
<dbReference type="SUPFAM" id="SSF102114">
    <property type="entry name" value="Radical SAM enzymes"/>
    <property type="match status" value="1"/>
</dbReference>
<gene>
    <name evidence="5" type="ORF">GBAR_LOCUS28835</name>
</gene>
<evidence type="ECO:0000256" key="4">
    <source>
        <dbReference type="ARBA" id="ARBA00023239"/>
    </source>
</evidence>
<organism evidence="5 6">
    <name type="scientific">Geodia barretti</name>
    <name type="common">Barrett's horny sponge</name>
    <dbReference type="NCBI Taxonomy" id="519541"/>
    <lineage>
        <taxon>Eukaryota</taxon>
        <taxon>Metazoa</taxon>
        <taxon>Porifera</taxon>
        <taxon>Demospongiae</taxon>
        <taxon>Heteroscleromorpha</taxon>
        <taxon>Tetractinellida</taxon>
        <taxon>Astrophorina</taxon>
        <taxon>Geodiidae</taxon>
        <taxon>Geodia</taxon>
    </lineage>
</organism>